<evidence type="ECO:0000256" key="3">
    <source>
        <dbReference type="ARBA" id="ARBA00022452"/>
    </source>
</evidence>
<dbReference type="Pfam" id="PF00593">
    <property type="entry name" value="TonB_dep_Rec_b-barrel"/>
    <property type="match status" value="1"/>
</dbReference>
<dbReference type="GO" id="GO:0009279">
    <property type="term" value="C:cell outer membrane"/>
    <property type="evidence" value="ECO:0007669"/>
    <property type="project" value="UniProtKB-SubCell"/>
</dbReference>
<dbReference type="InterPro" id="IPR012910">
    <property type="entry name" value="Plug_dom"/>
</dbReference>
<proteinExistence type="inferred from homology"/>
<dbReference type="Pfam" id="PF07715">
    <property type="entry name" value="Plug"/>
    <property type="match status" value="1"/>
</dbReference>
<evidence type="ECO:0000256" key="2">
    <source>
        <dbReference type="ARBA" id="ARBA00022448"/>
    </source>
</evidence>
<dbReference type="Gene3D" id="2.40.170.20">
    <property type="entry name" value="TonB-dependent receptor, beta-barrel domain"/>
    <property type="match status" value="1"/>
</dbReference>
<evidence type="ECO:0000256" key="9">
    <source>
        <dbReference type="RuleBase" id="RU003357"/>
    </source>
</evidence>
<dbReference type="EMBL" id="CP054139">
    <property type="protein sequence ID" value="QKJ31587.1"/>
    <property type="molecule type" value="Genomic_DNA"/>
</dbReference>
<keyword evidence="3 8" id="KW-1134">Transmembrane beta strand</keyword>
<feature type="domain" description="TonB-dependent receptor-like beta-barrel" evidence="11">
    <location>
        <begin position="420"/>
        <end position="859"/>
    </location>
</feature>
<evidence type="ECO:0000313" key="13">
    <source>
        <dbReference type="EMBL" id="QKJ31587.1"/>
    </source>
</evidence>
<evidence type="ECO:0000313" key="14">
    <source>
        <dbReference type="Proteomes" id="UP000505355"/>
    </source>
</evidence>
<evidence type="ECO:0000259" key="11">
    <source>
        <dbReference type="Pfam" id="PF00593"/>
    </source>
</evidence>
<feature type="domain" description="TonB-dependent receptor plug" evidence="12">
    <location>
        <begin position="134"/>
        <end position="237"/>
    </location>
</feature>
<dbReference type="PANTHER" id="PTHR40980">
    <property type="entry name" value="PLUG DOMAIN-CONTAINING PROTEIN"/>
    <property type="match status" value="1"/>
</dbReference>
<dbReference type="KEGG" id="mmab:HQ865_18060"/>
<name>A0A7D4Q589_9SPHI</name>
<dbReference type="PANTHER" id="PTHR40980:SF4">
    <property type="entry name" value="TONB-DEPENDENT RECEPTOR-LIKE BETA-BARREL DOMAIN-CONTAINING PROTEIN"/>
    <property type="match status" value="1"/>
</dbReference>
<dbReference type="Proteomes" id="UP000505355">
    <property type="component" value="Chromosome"/>
</dbReference>
<dbReference type="InterPro" id="IPR036942">
    <property type="entry name" value="Beta-barrel_TonB_sf"/>
</dbReference>
<dbReference type="InterPro" id="IPR037066">
    <property type="entry name" value="Plug_dom_sf"/>
</dbReference>
<dbReference type="AlphaFoldDB" id="A0A7D4Q589"/>
<comment type="subcellular location">
    <subcellularLocation>
        <location evidence="1 8">Cell outer membrane</location>
        <topology evidence="1 8">Multi-pass membrane protein</topology>
    </subcellularLocation>
</comment>
<keyword evidence="4 8" id="KW-0812">Transmembrane</keyword>
<reference evidence="13 14" key="1">
    <citation type="submission" date="2020-05" db="EMBL/GenBank/DDBJ databases">
        <title>Mucilaginibacter mali sp. nov.</title>
        <authorList>
            <person name="Kim H.S."/>
            <person name="Lee K.C."/>
            <person name="Suh M.K."/>
            <person name="Kim J.-S."/>
            <person name="Han K.-I."/>
            <person name="Eom M.K."/>
            <person name="Shin Y.K."/>
            <person name="Lee J.-S."/>
        </authorList>
    </citation>
    <scope>NUCLEOTIDE SEQUENCE [LARGE SCALE GENOMIC DNA]</scope>
    <source>
        <strain evidence="13 14">G2-14</strain>
    </source>
</reference>
<evidence type="ECO:0000256" key="6">
    <source>
        <dbReference type="ARBA" id="ARBA00023136"/>
    </source>
</evidence>
<dbReference type="Pfam" id="PF13715">
    <property type="entry name" value="CarbopepD_reg_2"/>
    <property type="match status" value="1"/>
</dbReference>
<comment type="similarity">
    <text evidence="8 9">Belongs to the TonB-dependent receptor family.</text>
</comment>
<dbReference type="InterPro" id="IPR000531">
    <property type="entry name" value="Beta-barrel_TonB"/>
</dbReference>
<dbReference type="InterPro" id="IPR008969">
    <property type="entry name" value="CarboxyPept-like_regulatory"/>
</dbReference>
<keyword evidence="10" id="KW-0732">Signal</keyword>
<feature type="chain" id="PRO_5028946671" evidence="10">
    <location>
        <begin position="21"/>
        <end position="924"/>
    </location>
</feature>
<evidence type="ECO:0000256" key="1">
    <source>
        <dbReference type="ARBA" id="ARBA00004571"/>
    </source>
</evidence>
<protein>
    <submittedName>
        <fullName evidence="13">TonB-dependent receptor</fullName>
    </submittedName>
</protein>
<feature type="signal peptide" evidence="10">
    <location>
        <begin position="1"/>
        <end position="20"/>
    </location>
</feature>
<evidence type="ECO:0000256" key="8">
    <source>
        <dbReference type="PROSITE-ProRule" id="PRU01360"/>
    </source>
</evidence>
<dbReference type="SUPFAM" id="SSF56935">
    <property type="entry name" value="Porins"/>
    <property type="match status" value="1"/>
</dbReference>
<keyword evidence="14" id="KW-1185">Reference proteome</keyword>
<evidence type="ECO:0000256" key="5">
    <source>
        <dbReference type="ARBA" id="ARBA00023077"/>
    </source>
</evidence>
<keyword evidence="5 9" id="KW-0798">TonB box</keyword>
<dbReference type="Gene3D" id="2.60.40.1120">
    <property type="entry name" value="Carboxypeptidase-like, regulatory domain"/>
    <property type="match status" value="1"/>
</dbReference>
<evidence type="ECO:0000256" key="10">
    <source>
        <dbReference type="SAM" id="SignalP"/>
    </source>
</evidence>
<dbReference type="InterPro" id="IPR039426">
    <property type="entry name" value="TonB-dep_rcpt-like"/>
</dbReference>
<evidence type="ECO:0000256" key="7">
    <source>
        <dbReference type="ARBA" id="ARBA00023237"/>
    </source>
</evidence>
<keyword evidence="13" id="KW-0675">Receptor</keyword>
<sequence>MKRTLTLFFLLTLITGFAFANGIIKGTVTDKKTAEPLIGATVHIKSKKTDFKQSISTGLDGSYTFKNVPAGEYEVEAKYISYKDEDKNITLKDGDVAIVRLQLEAKGSELKEVVVGAKAAGGSDQTARRIEQRSDQVLNAVSAKTIEISPDITVANVMQRVSGVSVERSSNGEAQYPIIRGMEKRYISTLINGVKIPSPDNKNRYVPLDIFPADIIDRLEVYKSLTPSMEADAIGGAVNLVLKDAPDDFTVNANLAAGYSQIFFDRDFVSFNHSSANSSPRIMNGNDYLATNADFSNNRFKTNTSKPVSSVFGLTIGGRTADKKLGVLGALSYQNTYRGNNSVYFGTDVDRNNNEPVVSDVESRTYNIQQQRTGVHTKADYKFDSNNKIDLYAAYLNLTQNQYRLASDTDLVLGRTGMGVGRVKINQRSSRIVQQIYNTTLKGNHRITDKFRTDWSLVYSKAEANEPDRATLDISTGVLPSGQVIAPTFDALNGQQHVWAKNSDRDKAAYLNFAYTPKILSTDVEFTFGGMYRDKDRTSIYDSYSLRPVPSTQTVAPAIESNTFQIFNTQGTSDDALNYVFNEKVGAYYGQFKFNIGKVQTIGGIRTEYTRQGWQTGASQKLAGTTGHIEYYDVLPSLAFKYKISDKQNLRASYYSGISRPGFYELVPHTGGDPDADYTEIGNPNLKRVTADNYDLRYEFFPKALDQLLVGAFYKQINNPIEFAITNNTGGATGYSLQASNFGTGTNYGFELDFTKYIHNFGIRANYTYTDSKITTSKYVRYRDAGGFLTQRPEMQTRPLQGQSKNIGNVSLLYKSAKTGLDAQIALVYTGSRINSVSPYLDNDIWQKASTQLDVSVEKKLFRHFYGYVKAANLLNTPFELELHRPYNPASTVLPVEYETPGKNVFVRRDRYEQTYLIGLRFKL</sequence>
<keyword evidence="6 8" id="KW-0472">Membrane</keyword>
<dbReference type="PROSITE" id="PS52016">
    <property type="entry name" value="TONB_DEPENDENT_REC_3"/>
    <property type="match status" value="1"/>
</dbReference>
<dbReference type="Gene3D" id="2.170.130.10">
    <property type="entry name" value="TonB-dependent receptor, plug domain"/>
    <property type="match status" value="1"/>
</dbReference>
<dbReference type="SUPFAM" id="SSF49464">
    <property type="entry name" value="Carboxypeptidase regulatory domain-like"/>
    <property type="match status" value="1"/>
</dbReference>
<gene>
    <name evidence="13" type="ORF">HQ865_18060</name>
</gene>
<evidence type="ECO:0000259" key="12">
    <source>
        <dbReference type="Pfam" id="PF07715"/>
    </source>
</evidence>
<organism evidence="13 14">
    <name type="scientific">Mucilaginibacter mali</name>
    <dbReference type="NCBI Taxonomy" id="2740462"/>
    <lineage>
        <taxon>Bacteria</taxon>
        <taxon>Pseudomonadati</taxon>
        <taxon>Bacteroidota</taxon>
        <taxon>Sphingobacteriia</taxon>
        <taxon>Sphingobacteriales</taxon>
        <taxon>Sphingobacteriaceae</taxon>
        <taxon>Mucilaginibacter</taxon>
    </lineage>
</organism>
<keyword evidence="7 8" id="KW-0998">Cell outer membrane</keyword>
<keyword evidence="2 8" id="KW-0813">Transport</keyword>
<accession>A0A7D4Q589</accession>
<evidence type="ECO:0000256" key="4">
    <source>
        <dbReference type="ARBA" id="ARBA00022692"/>
    </source>
</evidence>
<dbReference type="RefSeq" id="WP_173416246.1">
    <property type="nucleotide sequence ID" value="NZ_CP054139.1"/>
</dbReference>